<dbReference type="InterPro" id="IPR011098">
    <property type="entry name" value="G5_dom"/>
</dbReference>
<dbReference type="Gene3D" id="2.20.230.10">
    <property type="entry name" value="Resuscitation-promoting factor rpfb"/>
    <property type="match status" value="1"/>
</dbReference>
<keyword evidence="1" id="KW-0732">Signal</keyword>
<dbReference type="PANTHER" id="PTHR35788">
    <property type="entry name" value="EXPORTED PROTEIN-RELATED"/>
    <property type="match status" value="1"/>
</dbReference>
<keyword evidence="3" id="KW-0472">Membrane</keyword>
<dbReference type="EMBL" id="SGJB01000001">
    <property type="protein sequence ID" value="TQQ85829.1"/>
    <property type="molecule type" value="Genomic_DNA"/>
</dbReference>
<keyword evidence="6" id="KW-1185">Reference proteome</keyword>
<feature type="transmembrane region" description="Helical" evidence="3">
    <location>
        <begin position="7"/>
        <end position="28"/>
    </location>
</feature>
<keyword evidence="3" id="KW-1133">Transmembrane helix</keyword>
<dbReference type="InterPro" id="IPR022029">
    <property type="entry name" value="YoaR-like_PG-bd"/>
</dbReference>
<dbReference type="AlphaFoldDB" id="A0A544QYM6"/>
<reference evidence="5 6" key="1">
    <citation type="submission" date="2019-02" db="EMBL/GenBank/DDBJ databases">
        <title>Peptostreptococcaceae bacterium ZHW00191 nov., a new bacterium isolated from the human gut.</title>
        <authorList>
            <person name="Zhou H.-W."/>
            <person name="Chen X.-J."/>
        </authorList>
    </citation>
    <scope>NUCLEOTIDE SEQUENCE [LARGE SCALE GENOMIC DNA]</scope>
    <source>
        <strain evidence="5 6">ZHW00191</strain>
    </source>
</reference>
<comment type="caution">
    <text evidence="5">The sequence shown here is derived from an EMBL/GenBank/DDBJ whole genome shotgun (WGS) entry which is preliminary data.</text>
</comment>
<accession>A0A544QYM6</accession>
<sequence length="472" mass="52598">MNKKIRITISAAIAVIVIAAGGFSIYMVKRDKIAPNTIINGVDVGGLTKDEAKSKIKIFTEDTFNLEYNEKSYSIELKDIDFKYNLDKTVQDAYDVNRKEGTLKNMVSMLGSRFGHKENIYIATEYNQKKADNEIEEKTKEINKEKEDARFETSDGKTTLKKDVDGISVNIEKTRQNMENSLSKNKFESEVAVDTETAEITTSDLKGIDSVLGTSMTTFRMSDENRSHNIRVATEASSKVILKPGQEYSFNGVVGKRSAENGYKNAPVIMEGEMEQDLGGGVCQVSSTLYNAVLKSGLEIVNVKNHSIPSSYVGMGRDATVTDSGIDFVFKNPYKHNIYIQNYVSGDTIVCQVFGNSSDEQNVEITTSVIGVNAAQTKEVEKKDLEEGKKEVDKSPRNGYTVVTYRIFKDKNGKQIKKEKISTSYYPKRDGLVYVGTKPKEEEKPETKPEEKPSTGDENQATLDNETDKTTV</sequence>
<keyword evidence="3" id="KW-0812">Transmembrane</keyword>
<feature type="compositionally biased region" description="Basic and acidic residues" evidence="2">
    <location>
        <begin position="438"/>
        <end position="455"/>
    </location>
</feature>
<proteinExistence type="predicted"/>
<name>A0A544QYM6_9FIRM</name>
<feature type="domain" description="G5" evidence="4">
    <location>
        <begin position="359"/>
        <end position="439"/>
    </location>
</feature>
<dbReference type="InterPro" id="IPR007391">
    <property type="entry name" value="Vancomycin_resist_VanW"/>
</dbReference>
<evidence type="ECO:0000256" key="2">
    <source>
        <dbReference type="SAM" id="MobiDB-lite"/>
    </source>
</evidence>
<evidence type="ECO:0000259" key="4">
    <source>
        <dbReference type="PROSITE" id="PS51109"/>
    </source>
</evidence>
<dbReference type="Proteomes" id="UP000317863">
    <property type="component" value="Unassembled WGS sequence"/>
</dbReference>
<dbReference type="GO" id="GO:0016787">
    <property type="term" value="F:hydrolase activity"/>
    <property type="evidence" value="ECO:0007669"/>
    <property type="project" value="UniProtKB-KW"/>
</dbReference>
<evidence type="ECO:0000256" key="1">
    <source>
        <dbReference type="ARBA" id="ARBA00022729"/>
    </source>
</evidence>
<dbReference type="InterPro" id="IPR052913">
    <property type="entry name" value="Glycopeptide_resist_protein"/>
</dbReference>
<dbReference type="Pfam" id="PF12229">
    <property type="entry name" value="PG_binding_4"/>
    <property type="match status" value="1"/>
</dbReference>
<dbReference type="SMART" id="SM01208">
    <property type="entry name" value="G5"/>
    <property type="match status" value="1"/>
</dbReference>
<protein>
    <submittedName>
        <fullName evidence="5">Hydrolase</fullName>
    </submittedName>
</protein>
<dbReference type="PANTHER" id="PTHR35788:SF1">
    <property type="entry name" value="EXPORTED PROTEIN"/>
    <property type="match status" value="1"/>
</dbReference>
<feature type="compositionally biased region" description="Polar residues" evidence="2">
    <location>
        <begin position="456"/>
        <end position="465"/>
    </location>
</feature>
<evidence type="ECO:0000256" key="3">
    <source>
        <dbReference type="SAM" id="Phobius"/>
    </source>
</evidence>
<organism evidence="5 6">
    <name type="scientific">Peptacetobacter hominis</name>
    <dbReference type="NCBI Taxonomy" id="2743610"/>
    <lineage>
        <taxon>Bacteria</taxon>
        <taxon>Bacillati</taxon>
        <taxon>Bacillota</taxon>
        <taxon>Clostridia</taxon>
        <taxon>Peptostreptococcales</taxon>
        <taxon>Peptostreptococcaceae</taxon>
        <taxon>Peptacetobacter</taxon>
    </lineage>
</organism>
<dbReference type="PROSITE" id="PS51109">
    <property type="entry name" value="G5"/>
    <property type="match status" value="1"/>
</dbReference>
<dbReference type="Pfam" id="PF04294">
    <property type="entry name" value="VanW"/>
    <property type="match status" value="1"/>
</dbReference>
<dbReference type="Pfam" id="PF07501">
    <property type="entry name" value="G5"/>
    <property type="match status" value="1"/>
</dbReference>
<evidence type="ECO:0000313" key="5">
    <source>
        <dbReference type="EMBL" id="TQQ85829.1"/>
    </source>
</evidence>
<feature type="region of interest" description="Disordered" evidence="2">
    <location>
        <begin position="432"/>
        <end position="472"/>
    </location>
</feature>
<evidence type="ECO:0000313" key="6">
    <source>
        <dbReference type="Proteomes" id="UP000317863"/>
    </source>
</evidence>
<dbReference type="RefSeq" id="WP_246081980.1">
    <property type="nucleotide sequence ID" value="NZ_SGJB01000001.1"/>
</dbReference>
<keyword evidence="5" id="KW-0378">Hydrolase</keyword>
<gene>
    <name evidence="5" type="ORF">EXD82_01035</name>
</gene>